<dbReference type="EMBL" id="CP063194">
    <property type="protein sequence ID" value="WCZ38845.1"/>
    <property type="molecule type" value="Genomic_DNA"/>
</dbReference>
<evidence type="ECO:0000313" key="3">
    <source>
        <dbReference type="Proteomes" id="UP001218071"/>
    </source>
</evidence>
<dbReference type="SUPFAM" id="SSF53300">
    <property type="entry name" value="vWA-like"/>
    <property type="match status" value="1"/>
</dbReference>
<dbReference type="InterPro" id="IPR050682">
    <property type="entry name" value="ModA/WtpA"/>
</dbReference>
<dbReference type="Proteomes" id="UP001218071">
    <property type="component" value="Chromosome"/>
</dbReference>
<dbReference type="PANTHER" id="PTHR30632">
    <property type="entry name" value="MOLYBDATE-BINDING PERIPLASMIC PROTEIN"/>
    <property type="match status" value="1"/>
</dbReference>
<dbReference type="PANTHER" id="PTHR30632:SF0">
    <property type="entry name" value="SULFATE-BINDING PROTEIN"/>
    <property type="match status" value="1"/>
</dbReference>
<evidence type="ECO:0000259" key="1">
    <source>
        <dbReference type="PROSITE" id="PS50234"/>
    </source>
</evidence>
<protein>
    <submittedName>
        <fullName evidence="2">von Willebrand factor type A domain protein</fullName>
    </submittedName>
</protein>
<organism evidence="2 3">
    <name type="scientific">Corynebacterium jeddahense</name>
    <dbReference type="NCBI Taxonomy" id="1414719"/>
    <lineage>
        <taxon>Bacteria</taxon>
        <taxon>Bacillati</taxon>
        <taxon>Actinomycetota</taxon>
        <taxon>Actinomycetes</taxon>
        <taxon>Mycobacteriales</taxon>
        <taxon>Corynebacteriaceae</taxon>
        <taxon>Corynebacterium</taxon>
    </lineage>
</organism>
<dbReference type="Pfam" id="PF13531">
    <property type="entry name" value="SBP_bac_11"/>
    <property type="match status" value="1"/>
</dbReference>
<dbReference type="SMART" id="SM00327">
    <property type="entry name" value="VWA"/>
    <property type="match status" value="1"/>
</dbReference>
<accession>A0ABY7UJC1</accession>
<dbReference type="Gene3D" id="3.40.190.10">
    <property type="entry name" value="Periplasmic binding protein-like II"/>
    <property type="match status" value="1"/>
</dbReference>
<dbReference type="SUPFAM" id="SSF53850">
    <property type="entry name" value="Periplasmic binding protein-like II"/>
    <property type="match status" value="1"/>
</dbReference>
<name>A0ABY7UJC1_9CORY</name>
<dbReference type="Gene3D" id="3.40.50.410">
    <property type="entry name" value="von Willebrand factor, type A domain"/>
    <property type="match status" value="1"/>
</dbReference>
<dbReference type="RefSeq" id="WP_042409197.1">
    <property type="nucleotide sequence ID" value="NZ_CBYN010000112.1"/>
</dbReference>
<dbReference type="InterPro" id="IPR036465">
    <property type="entry name" value="vWFA_dom_sf"/>
</dbReference>
<dbReference type="Pfam" id="PF00092">
    <property type="entry name" value="VWA"/>
    <property type="match status" value="1"/>
</dbReference>
<dbReference type="PROSITE" id="PS50234">
    <property type="entry name" value="VWFA"/>
    <property type="match status" value="1"/>
</dbReference>
<reference evidence="2 3" key="1">
    <citation type="submission" date="2020-10" db="EMBL/GenBank/DDBJ databases">
        <title>Complete genome sequence of Corynebacterium jeddahense DSM 45997, type strain of Corynebacterium jeddahense.</title>
        <authorList>
            <person name="Busche T."/>
            <person name="Kalinowski J."/>
            <person name="Ruckert C."/>
        </authorList>
    </citation>
    <scope>NUCLEOTIDE SEQUENCE [LARGE SCALE GENOMIC DNA]</scope>
    <source>
        <strain evidence="2 3">DSM 45997</strain>
    </source>
</reference>
<sequence length="527" mass="56291">MNRLPRLITGLFAGLLSVLLVAGCSTPLDSGNGKPGEKADLTIVAATELKDLKDLVDKGSRELGFSIELQFPGGTLDNSQDLSRGRFDGQVDATWFATNRYVNLIGASDKLADETKIATSPVAFGVWEESAKRLGWDAKQPTWAEFAKAAEAGEFTFGMTDPSSSNSGFSALVAVATALADTGEAITTGDLERVSPAMKGLFEAQSLVSGSSGWLAEAFVNDPGRADAIVNYESTLHQLRSQGKPIEVVVPADGVISADYPLSTLAAPAHGDASERVRALSEWLLAHQDDIASSYRRPVTQVGNLPPEIAQQQVIELPFPANQGVVNELIYAYNNSYRKPGTTTFVLDTSGSMDGRRISSLKDIMHSLIDGSASTLTGDVSLRDRENVTMWAFDTSPGTPVTVRFQRDNPASANELNSYIDGLNASGNTAMYQTLLAALKATDPAEGIPSIVLLSDGADTMGPNFSQFRKEYNALPAAQRSIPVFVILYGDANEKEMRGLAELTGGEVFDAFGGDLARAFKEIRGFQ</sequence>
<gene>
    <name evidence="2" type="ORF">CJEDD_06195</name>
</gene>
<dbReference type="PROSITE" id="PS51257">
    <property type="entry name" value="PROKAR_LIPOPROTEIN"/>
    <property type="match status" value="1"/>
</dbReference>
<evidence type="ECO:0000313" key="2">
    <source>
        <dbReference type="EMBL" id="WCZ38845.1"/>
    </source>
</evidence>
<feature type="domain" description="VWFA" evidence="1">
    <location>
        <begin position="342"/>
        <end position="527"/>
    </location>
</feature>
<keyword evidence="3" id="KW-1185">Reference proteome</keyword>
<proteinExistence type="predicted"/>
<dbReference type="InterPro" id="IPR002035">
    <property type="entry name" value="VWF_A"/>
</dbReference>